<dbReference type="PANTHER" id="PTHR13119">
    <property type="entry name" value="ZINC FINGER CCCH DOMAIN-CONTAINING PROTEI"/>
    <property type="match status" value="1"/>
</dbReference>
<gene>
    <name evidence="8" type="ORF">M8C21_014584</name>
</gene>
<keyword evidence="3 5" id="KW-0863">Zinc-finger</keyword>
<dbReference type="SMART" id="SM00356">
    <property type="entry name" value="ZnF_C3H1"/>
    <property type="match status" value="3"/>
</dbReference>
<keyword evidence="9" id="KW-1185">Reference proteome</keyword>
<dbReference type="SUPFAM" id="SSF90229">
    <property type="entry name" value="CCCH zinc finger"/>
    <property type="match status" value="2"/>
</dbReference>
<name>A0AAD5BLT8_AMBAR</name>
<dbReference type="Gene3D" id="4.10.1000.10">
    <property type="entry name" value="Zinc finger, CCCH-type"/>
    <property type="match status" value="1"/>
</dbReference>
<dbReference type="InterPro" id="IPR045124">
    <property type="entry name" value="Su(sable)-like"/>
</dbReference>
<evidence type="ECO:0000256" key="1">
    <source>
        <dbReference type="ARBA" id="ARBA00022723"/>
    </source>
</evidence>
<accession>A0AAD5BLT8</accession>
<organism evidence="8 9">
    <name type="scientific">Ambrosia artemisiifolia</name>
    <name type="common">Common ragweed</name>
    <dbReference type="NCBI Taxonomy" id="4212"/>
    <lineage>
        <taxon>Eukaryota</taxon>
        <taxon>Viridiplantae</taxon>
        <taxon>Streptophyta</taxon>
        <taxon>Embryophyta</taxon>
        <taxon>Tracheophyta</taxon>
        <taxon>Spermatophyta</taxon>
        <taxon>Magnoliopsida</taxon>
        <taxon>eudicotyledons</taxon>
        <taxon>Gunneridae</taxon>
        <taxon>Pentapetalae</taxon>
        <taxon>asterids</taxon>
        <taxon>campanulids</taxon>
        <taxon>Asterales</taxon>
        <taxon>Asteraceae</taxon>
        <taxon>Asteroideae</taxon>
        <taxon>Heliantheae alliance</taxon>
        <taxon>Heliantheae</taxon>
        <taxon>Ambrosia</taxon>
    </lineage>
</organism>
<feature type="compositionally biased region" description="Polar residues" evidence="6">
    <location>
        <begin position="433"/>
        <end position="450"/>
    </location>
</feature>
<keyword evidence="1 5" id="KW-0479">Metal-binding</keyword>
<keyword evidence="4 5" id="KW-0862">Zinc</keyword>
<feature type="region of interest" description="Disordered" evidence="6">
    <location>
        <begin position="424"/>
        <end position="452"/>
    </location>
</feature>
<dbReference type="Gene3D" id="2.30.30.1190">
    <property type="match status" value="1"/>
</dbReference>
<feature type="domain" description="C3H1-type" evidence="7">
    <location>
        <begin position="398"/>
        <end position="426"/>
    </location>
</feature>
<dbReference type="GO" id="GO:0003723">
    <property type="term" value="F:RNA binding"/>
    <property type="evidence" value="ECO:0007669"/>
    <property type="project" value="InterPro"/>
</dbReference>
<evidence type="ECO:0000256" key="5">
    <source>
        <dbReference type="PROSITE-ProRule" id="PRU00723"/>
    </source>
</evidence>
<sequence length="643" mass="71640">MIQMDTSSVNRRRQPLRSRTVDTLINILSICYDNSCHIIKNTGKGTEKDVSSDINDIIPKDMLFQEQMPMDETQVVFDSQKGGLCSKLMESAEHDHNLLGEKKDLFNKVNTGHLPTDKDMTSSSPHLPTNKDVEELEVLEDLIDFMPRVDAKSVDKTDSKPKDFIGTKTGPANDNNAIRLLRESVENSGKDMAGLVNKTTRNLVDYSEIGFGSDHVLPLQSNSKIDATKNRDRVYPLKESGAQNNKKRPGSCTKEERTIKKSKKSVDSTTRPASLTLLGEQLANASQEVVDASANKDATVEKKRKRVLTKERKAKRKIKDRIKRAEKNRKLGVKRLKLQPVIKEKKITYCRHYMMGRCHEGEKCKFSHDTTPLTKSKPCCHFARHACMKGDDCPFDHDLSKYPCNNYQTKGSCNRGSDCMFSHEAQPSEAPLNASNESKPEQKPSSNSGSKIVETKSCSVPKFVDVTPKSARPPKGINFLSLEKLPQESRELDKITKTPHVIQVSKEIAKTPHVQDPKEIAKTPNAVQDTSEITKVPPVVPRGINFLSFGKKPGMGHSNDGFPFKISNGTEKPRLSDVEGESLKTTPMVNVVNEVKVDFPTDRPNSSKKPMPIMSFMSSTSQKALHSTLAFASKFDSGVKSKV</sequence>
<dbReference type="GO" id="GO:0005634">
    <property type="term" value="C:nucleus"/>
    <property type="evidence" value="ECO:0007669"/>
    <property type="project" value="TreeGrafter"/>
</dbReference>
<evidence type="ECO:0000259" key="7">
    <source>
        <dbReference type="PROSITE" id="PS50103"/>
    </source>
</evidence>
<feature type="zinc finger region" description="C3H1-type" evidence="5">
    <location>
        <begin position="398"/>
        <end position="426"/>
    </location>
</feature>
<comment type="caution">
    <text evidence="8">The sequence shown here is derived from an EMBL/GenBank/DDBJ whole genome shotgun (WGS) entry which is preliminary data.</text>
</comment>
<dbReference type="GO" id="GO:0008270">
    <property type="term" value="F:zinc ion binding"/>
    <property type="evidence" value="ECO:0007669"/>
    <property type="project" value="UniProtKB-KW"/>
</dbReference>
<feature type="region of interest" description="Disordered" evidence="6">
    <location>
        <begin position="237"/>
        <end position="271"/>
    </location>
</feature>
<proteinExistence type="predicted"/>
<evidence type="ECO:0000313" key="9">
    <source>
        <dbReference type="Proteomes" id="UP001206925"/>
    </source>
</evidence>
<evidence type="ECO:0000313" key="8">
    <source>
        <dbReference type="EMBL" id="KAI7725762.1"/>
    </source>
</evidence>
<keyword evidence="2" id="KW-0677">Repeat</keyword>
<dbReference type="GO" id="GO:0045892">
    <property type="term" value="P:negative regulation of DNA-templated transcription"/>
    <property type="evidence" value="ECO:0007669"/>
    <property type="project" value="InterPro"/>
</dbReference>
<dbReference type="AlphaFoldDB" id="A0AAD5BLT8"/>
<feature type="domain" description="C3H1-type" evidence="7">
    <location>
        <begin position="344"/>
        <end position="371"/>
    </location>
</feature>
<evidence type="ECO:0000256" key="3">
    <source>
        <dbReference type="ARBA" id="ARBA00022771"/>
    </source>
</evidence>
<feature type="zinc finger region" description="C3H1-type" evidence="5">
    <location>
        <begin position="373"/>
        <end position="397"/>
    </location>
</feature>
<dbReference type="InterPro" id="IPR000571">
    <property type="entry name" value="Znf_CCCH"/>
</dbReference>
<protein>
    <recommendedName>
        <fullName evidence="7">C3H1-type domain-containing protein</fullName>
    </recommendedName>
</protein>
<reference evidence="8" key="1">
    <citation type="submission" date="2022-06" db="EMBL/GenBank/DDBJ databases">
        <title>Uncovering the hologenomic basis of an extraordinary plant invasion.</title>
        <authorList>
            <person name="Bieker V.C."/>
            <person name="Martin M.D."/>
            <person name="Gilbert T."/>
            <person name="Hodgins K."/>
            <person name="Battlay P."/>
            <person name="Petersen B."/>
            <person name="Wilson J."/>
        </authorList>
    </citation>
    <scope>NUCLEOTIDE SEQUENCE</scope>
    <source>
        <strain evidence="8">AA19_3_7</strain>
        <tissue evidence="8">Leaf</tissue>
    </source>
</reference>
<evidence type="ECO:0000256" key="2">
    <source>
        <dbReference type="ARBA" id="ARBA00022737"/>
    </source>
</evidence>
<dbReference type="InterPro" id="IPR036855">
    <property type="entry name" value="Znf_CCCH_sf"/>
</dbReference>
<dbReference type="EMBL" id="JAMZMK010011864">
    <property type="protein sequence ID" value="KAI7725762.1"/>
    <property type="molecule type" value="Genomic_DNA"/>
</dbReference>
<evidence type="ECO:0000256" key="4">
    <source>
        <dbReference type="ARBA" id="ARBA00022833"/>
    </source>
</evidence>
<evidence type="ECO:0000256" key="6">
    <source>
        <dbReference type="SAM" id="MobiDB-lite"/>
    </source>
</evidence>
<dbReference type="PANTHER" id="PTHR13119:SF12">
    <property type="entry name" value="PROTEIN SUPPRESSOR OF SABLE"/>
    <property type="match status" value="1"/>
</dbReference>
<dbReference type="PROSITE" id="PS50103">
    <property type="entry name" value="ZF_C3H1"/>
    <property type="match status" value="3"/>
</dbReference>
<feature type="domain" description="C3H1-type" evidence="7">
    <location>
        <begin position="373"/>
        <end position="397"/>
    </location>
</feature>
<dbReference type="Proteomes" id="UP001206925">
    <property type="component" value="Unassembled WGS sequence"/>
</dbReference>
<feature type="zinc finger region" description="C3H1-type" evidence="5">
    <location>
        <begin position="344"/>
        <end position="371"/>
    </location>
</feature>